<evidence type="ECO:0000313" key="5">
    <source>
        <dbReference type="Proteomes" id="UP000026922"/>
    </source>
</evidence>
<keyword evidence="1" id="KW-0175">Coiled coil</keyword>
<evidence type="ECO:0000313" key="4">
    <source>
        <dbReference type="EMBL" id="ETZ05370.1"/>
    </source>
</evidence>
<organism evidence="4 5">
    <name type="scientific">Holospora undulata HU1</name>
    <dbReference type="NCBI Taxonomy" id="1321371"/>
    <lineage>
        <taxon>Bacteria</taxon>
        <taxon>Pseudomonadati</taxon>
        <taxon>Pseudomonadota</taxon>
        <taxon>Alphaproteobacteria</taxon>
        <taxon>Holosporales</taxon>
        <taxon>Holosporaceae</taxon>
        <taxon>Holospora</taxon>
    </lineage>
</organism>
<evidence type="ECO:0000256" key="3">
    <source>
        <dbReference type="SAM" id="SignalP"/>
    </source>
</evidence>
<protein>
    <submittedName>
        <fullName evidence="4">Uncharacterized protein</fullName>
    </submittedName>
</protein>
<feature type="coiled-coil region" evidence="1">
    <location>
        <begin position="121"/>
        <end position="148"/>
    </location>
</feature>
<keyword evidence="3" id="KW-0732">Signal</keyword>
<proteinExistence type="predicted"/>
<gene>
    <name evidence="4" type="ORF">K737_300200</name>
</gene>
<dbReference type="Proteomes" id="UP000026922">
    <property type="component" value="Unassembled WGS sequence"/>
</dbReference>
<comment type="caution">
    <text evidence="4">The sequence shown here is derived from an EMBL/GenBank/DDBJ whole genome shotgun (WGS) entry which is preliminary data.</text>
</comment>
<dbReference type="AlphaFoldDB" id="A0A061JGY4"/>
<evidence type="ECO:0000256" key="1">
    <source>
        <dbReference type="SAM" id="Coils"/>
    </source>
</evidence>
<keyword evidence="5" id="KW-1185">Reference proteome</keyword>
<dbReference type="EMBL" id="ARPM03000065">
    <property type="protein sequence ID" value="ETZ05370.1"/>
    <property type="molecule type" value="Genomic_DNA"/>
</dbReference>
<evidence type="ECO:0000256" key="2">
    <source>
        <dbReference type="SAM" id="MobiDB-lite"/>
    </source>
</evidence>
<sequence precursor="true">MLNNIFIILFALGVNIAANANGGDSKQKDSPPPPSQSTPSSSDQLFKNTRTSDQEQTTKSKENLNGPQKLYQKFYVRQYPLEKSKENLPDPKVLYQKFLDRTEDINKDPKAALNHKDLFFLKNREKSTNALKNQLEQIKNRKNVFDKKIK</sequence>
<feature type="region of interest" description="Disordered" evidence="2">
    <location>
        <begin position="21"/>
        <end position="67"/>
    </location>
</feature>
<feature type="signal peptide" evidence="3">
    <location>
        <begin position="1"/>
        <end position="20"/>
    </location>
</feature>
<feature type="compositionally biased region" description="Basic and acidic residues" evidence="2">
    <location>
        <begin position="50"/>
        <end position="62"/>
    </location>
</feature>
<accession>A0A061JGY4</accession>
<dbReference type="RefSeq" id="WP_023492199.1">
    <property type="nucleotide sequence ID" value="NZ_ARPM03000065.1"/>
</dbReference>
<feature type="chain" id="PRO_5001605506" evidence="3">
    <location>
        <begin position="21"/>
        <end position="150"/>
    </location>
</feature>
<reference evidence="4 5" key="1">
    <citation type="journal article" date="2013" name="Genome Announc.">
        <title>Draft Genome Sequence of Holospora undulata Strain HU1, a Micronucleus-Specific Symbiont of the Ciliate Paramecium caudatum.</title>
        <authorList>
            <person name="Dohra H."/>
            <person name="Suzuki H."/>
            <person name="Suzuki T."/>
            <person name="Tanaka K."/>
            <person name="Fujishima M."/>
        </authorList>
    </citation>
    <scope>NUCLEOTIDE SEQUENCE [LARGE SCALE GENOMIC DNA]</scope>
    <source>
        <strain evidence="4 5">HU1</strain>
    </source>
</reference>
<name>A0A061JGY4_9PROT</name>